<dbReference type="PANTHER" id="PTHR34391">
    <property type="entry name" value="UPF0658 GOLGI APPARATUS MEMBRANE PROTEIN C1952.10C-RELATED"/>
    <property type="match status" value="1"/>
</dbReference>
<feature type="transmembrane region" description="Helical" evidence="2">
    <location>
        <begin position="172"/>
        <end position="196"/>
    </location>
</feature>
<dbReference type="OrthoDB" id="2448307at2759"/>
<dbReference type="EMBL" id="CP069036">
    <property type="protein sequence ID" value="QRD02590.1"/>
    <property type="molecule type" value="Genomic_DNA"/>
</dbReference>
<feature type="transmembrane region" description="Helical" evidence="2">
    <location>
        <begin position="130"/>
        <end position="151"/>
    </location>
</feature>
<protein>
    <submittedName>
        <fullName evidence="3">Uncharacterized protein</fullName>
    </submittedName>
</protein>
<dbReference type="KEGG" id="pno:SNOG_11348"/>
<feature type="transmembrane region" description="Helical" evidence="2">
    <location>
        <begin position="12"/>
        <end position="32"/>
    </location>
</feature>
<evidence type="ECO:0000256" key="2">
    <source>
        <dbReference type="SAM" id="Phobius"/>
    </source>
</evidence>
<feature type="transmembrane region" description="Helical" evidence="2">
    <location>
        <begin position="276"/>
        <end position="297"/>
    </location>
</feature>
<feature type="region of interest" description="Disordered" evidence="1">
    <location>
        <begin position="320"/>
        <end position="340"/>
    </location>
</feature>
<dbReference type="Proteomes" id="UP000663193">
    <property type="component" value="Chromosome 14"/>
</dbReference>
<feature type="transmembrane region" description="Helical" evidence="2">
    <location>
        <begin position="208"/>
        <end position="229"/>
    </location>
</feature>
<feature type="transmembrane region" description="Helical" evidence="2">
    <location>
        <begin position="236"/>
        <end position="256"/>
    </location>
</feature>
<keyword evidence="2" id="KW-0472">Membrane</keyword>
<name>A0A7U2FGJ5_PHANO</name>
<feature type="transmembrane region" description="Helical" evidence="2">
    <location>
        <begin position="52"/>
        <end position="71"/>
    </location>
</feature>
<dbReference type="VEuPathDB" id="FungiDB:JI435_113480"/>
<evidence type="ECO:0000313" key="4">
    <source>
        <dbReference type="Proteomes" id="UP000663193"/>
    </source>
</evidence>
<feature type="transmembrane region" description="Helical" evidence="2">
    <location>
        <begin position="83"/>
        <end position="101"/>
    </location>
</feature>
<accession>A0A7U2FGJ5</accession>
<sequence>MYIPNSRWTWAFMITAILQAGIALALESYVFGKFQDSVNWAQADGRHSETRTIPTYLAVFMFGYLYQLWLVWDALRLKNTIQVIGLVVYNAGILIYAAIQFDQIRDAADELNKSNFVDAEFWKDVKPMLVALPCLMAFMTMLFAFEAWKLYDEFAWTIYKHISADLRLKRRYLTYQIYIALLKFDFFFFLAFTVQFLVVVQNTKTVELALTAVALVITFFLLFFAAWWVRRESVAGMITIIIVYFIAMAYFLFKLIRMYIADLDRQKDYQPARKSLTAFAVLTILLLILTIVVACICTHNFNKGLKPHVNNKAVENDGKAYNTEMPSISGPAPGQRMEID</sequence>
<reference evidence="4" key="1">
    <citation type="journal article" date="2021" name="BMC Genomics">
        <title>Chromosome-level genome assembly and manually-curated proteome of model necrotroph Parastagonospora nodorum Sn15 reveals a genome-wide trove of candidate effector homologs, and redundancy of virulence-related functions within an accessory chromosome.</title>
        <authorList>
            <person name="Bertazzoni S."/>
            <person name="Jones D.A.B."/>
            <person name="Phan H.T."/>
            <person name="Tan K.-C."/>
            <person name="Hane J.K."/>
        </authorList>
    </citation>
    <scope>NUCLEOTIDE SEQUENCE [LARGE SCALE GENOMIC DNA]</scope>
    <source>
        <strain evidence="4">SN15 / ATCC MYA-4574 / FGSC 10173)</strain>
    </source>
</reference>
<dbReference type="PANTHER" id="PTHR34391:SF1">
    <property type="entry name" value="UPF0658 GOLGI APPARATUS MEMBRANE PROTEIN C1952.10C-RELATED"/>
    <property type="match status" value="1"/>
</dbReference>
<organism evidence="3 4">
    <name type="scientific">Phaeosphaeria nodorum (strain SN15 / ATCC MYA-4574 / FGSC 10173)</name>
    <name type="common">Glume blotch fungus</name>
    <name type="synonym">Parastagonospora nodorum</name>
    <dbReference type="NCBI Taxonomy" id="321614"/>
    <lineage>
        <taxon>Eukaryota</taxon>
        <taxon>Fungi</taxon>
        <taxon>Dikarya</taxon>
        <taxon>Ascomycota</taxon>
        <taxon>Pezizomycotina</taxon>
        <taxon>Dothideomycetes</taxon>
        <taxon>Pleosporomycetidae</taxon>
        <taxon>Pleosporales</taxon>
        <taxon>Pleosporineae</taxon>
        <taxon>Phaeosphaeriaceae</taxon>
        <taxon>Parastagonospora</taxon>
    </lineage>
</organism>
<keyword evidence="4" id="KW-1185">Reference proteome</keyword>
<dbReference type="InterPro" id="IPR040410">
    <property type="entry name" value="UPF0658_Golgi"/>
</dbReference>
<dbReference type="OMA" id="FWTRREN"/>
<keyword evidence="2" id="KW-0812">Transmembrane</keyword>
<proteinExistence type="predicted"/>
<dbReference type="RefSeq" id="XP_001801591.1">
    <property type="nucleotide sequence ID" value="XM_001801539.1"/>
</dbReference>
<gene>
    <name evidence="3" type="ORF">JI435_113480</name>
</gene>
<dbReference type="AlphaFoldDB" id="A0A7U2FGJ5"/>
<evidence type="ECO:0000256" key="1">
    <source>
        <dbReference type="SAM" id="MobiDB-lite"/>
    </source>
</evidence>
<evidence type="ECO:0000313" key="3">
    <source>
        <dbReference type="EMBL" id="QRD02590.1"/>
    </source>
</evidence>
<keyword evidence="2" id="KW-1133">Transmembrane helix</keyword>